<name>A0A6J5L6M4_9CAUD</name>
<gene>
    <name evidence="1" type="ORF">UFOVP111_19</name>
</gene>
<organism evidence="1">
    <name type="scientific">uncultured Caudovirales phage</name>
    <dbReference type="NCBI Taxonomy" id="2100421"/>
    <lineage>
        <taxon>Viruses</taxon>
        <taxon>Duplodnaviria</taxon>
        <taxon>Heunggongvirae</taxon>
        <taxon>Uroviricota</taxon>
        <taxon>Caudoviricetes</taxon>
        <taxon>Peduoviridae</taxon>
        <taxon>Maltschvirus</taxon>
        <taxon>Maltschvirus maltsch</taxon>
    </lineage>
</organism>
<sequence>MGMADDYYTQPERGYECESCEGTGGGVHGKCDECEGAGFVDGDAECGVCGMYPCYCDEKYDMLMDERMIDGLE</sequence>
<reference evidence="1" key="1">
    <citation type="submission" date="2020-04" db="EMBL/GenBank/DDBJ databases">
        <authorList>
            <person name="Chiriac C."/>
            <person name="Salcher M."/>
            <person name="Ghai R."/>
            <person name="Kavagutti S V."/>
        </authorList>
    </citation>
    <scope>NUCLEOTIDE SEQUENCE</scope>
</reference>
<evidence type="ECO:0000313" key="1">
    <source>
        <dbReference type="EMBL" id="CAB4128270.1"/>
    </source>
</evidence>
<accession>A0A6J5L6M4</accession>
<proteinExistence type="predicted"/>
<dbReference type="EMBL" id="LR796226">
    <property type="protein sequence ID" value="CAB4128270.1"/>
    <property type="molecule type" value="Genomic_DNA"/>
</dbReference>
<protein>
    <submittedName>
        <fullName evidence="1">Uncharacterized protein</fullName>
    </submittedName>
</protein>